<feature type="transmembrane region" description="Helical" evidence="1">
    <location>
        <begin position="97"/>
        <end position="115"/>
    </location>
</feature>
<sequence>MRYIYVVLGFISLGLGMVGIALPVLPTVPFLLLASFFFAKGSERFDRWFKASKIYKNHLESFDRDRSMTLKTKLTILIPVSLMLLFAFFRYDILPMRITIAVLIAFKYYYFLKVIKTIEA</sequence>
<reference evidence="3 5" key="2">
    <citation type="submission" date="2018-06" db="EMBL/GenBank/DDBJ databases">
        <authorList>
            <consortium name="Pathogen Informatics"/>
            <person name="Doyle S."/>
        </authorList>
    </citation>
    <scope>NUCLEOTIDE SEQUENCE [LARGE SCALE GENOMIC DNA]</scope>
    <source>
        <strain evidence="3 5">NCTC11460</strain>
    </source>
</reference>
<proteinExistence type="predicted"/>
<organism evidence="2 4">
    <name type="scientific">Peptostreptococcus anaerobius</name>
    <dbReference type="NCBI Taxonomy" id="1261"/>
    <lineage>
        <taxon>Bacteria</taxon>
        <taxon>Bacillati</taxon>
        <taxon>Bacillota</taxon>
        <taxon>Clostridia</taxon>
        <taxon>Peptostreptococcales</taxon>
        <taxon>Peptostreptococcaceae</taxon>
        <taxon>Peptostreptococcus</taxon>
    </lineage>
</organism>
<feature type="transmembrane region" description="Helical" evidence="1">
    <location>
        <begin position="6"/>
        <end position="39"/>
    </location>
</feature>
<dbReference type="GO" id="GO:0005886">
    <property type="term" value="C:plasma membrane"/>
    <property type="evidence" value="ECO:0007669"/>
    <property type="project" value="TreeGrafter"/>
</dbReference>
<feature type="transmembrane region" description="Helical" evidence="1">
    <location>
        <begin position="74"/>
        <end position="91"/>
    </location>
</feature>
<keyword evidence="1" id="KW-1133">Transmembrane helix</keyword>
<dbReference type="STRING" id="1261.HMPREF3195_01437"/>
<dbReference type="InterPro" id="IPR007401">
    <property type="entry name" value="DUF454"/>
</dbReference>
<name>A0A135YPB7_9FIRM</name>
<dbReference type="PIRSF" id="PIRSF016789">
    <property type="entry name" value="DUF454"/>
    <property type="match status" value="1"/>
</dbReference>
<dbReference type="EMBL" id="UGTB01000004">
    <property type="protein sequence ID" value="SUB60395.1"/>
    <property type="molecule type" value="Genomic_DNA"/>
</dbReference>
<dbReference type="eggNOG" id="COG2832">
    <property type="taxonomic scope" value="Bacteria"/>
</dbReference>
<evidence type="ECO:0000313" key="2">
    <source>
        <dbReference type="EMBL" id="KXI11262.1"/>
    </source>
</evidence>
<evidence type="ECO:0000313" key="4">
    <source>
        <dbReference type="Proteomes" id="UP000070326"/>
    </source>
</evidence>
<gene>
    <name evidence="3" type="primary">ybaN</name>
    <name evidence="2" type="ORF">HMPREF3195_01437</name>
    <name evidence="3" type="ORF">NCTC11460_00299</name>
</gene>
<dbReference type="PANTHER" id="PTHR35813:SF1">
    <property type="entry name" value="INNER MEMBRANE PROTEIN YBAN"/>
    <property type="match status" value="1"/>
</dbReference>
<dbReference type="EMBL" id="LSQZ01000075">
    <property type="protein sequence ID" value="KXI11262.1"/>
    <property type="molecule type" value="Genomic_DNA"/>
</dbReference>
<dbReference type="Proteomes" id="UP000070326">
    <property type="component" value="Unassembled WGS sequence"/>
</dbReference>
<keyword evidence="1" id="KW-0472">Membrane</keyword>
<reference evidence="2 4" key="1">
    <citation type="submission" date="2016-02" db="EMBL/GenBank/DDBJ databases">
        <authorList>
            <person name="Wen L."/>
            <person name="He K."/>
            <person name="Yang H."/>
        </authorList>
    </citation>
    <scope>NUCLEOTIDE SEQUENCE [LARGE SCALE GENOMIC DNA]</scope>
    <source>
        <strain evidence="2 4">MJR8628A</strain>
    </source>
</reference>
<protein>
    <submittedName>
        <fullName evidence="3">Inner membrane protein ybaN</fullName>
    </submittedName>
</protein>
<accession>A0A135YPB7</accession>
<evidence type="ECO:0000313" key="3">
    <source>
        <dbReference type="EMBL" id="SUB60395.1"/>
    </source>
</evidence>
<dbReference type="PANTHER" id="PTHR35813">
    <property type="entry name" value="INNER MEMBRANE PROTEIN YBAN"/>
    <property type="match status" value="1"/>
</dbReference>
<dbReference type="Proteomes" id="UP000255101">
    <property type="component" value="Unassembled WGS sequence"/>
</dbReference>
<evidence type="ECO:0000313" key="5">
    <source>
        <dbReference type="Proteomes" id="UP000255101"/>
    </source>
</evidence>
<keyword evidence="1" id="KW-0812">Transmembrane</keyword>
<evidence type="ECO:0000256" key="1">
    <source>
        <dbReference type="SAM" id="Phobius"/>
    </source>
</evidence>
<dbReference type="Pfam" id="PF04304">
    <property type="entry name" value="DUF454"/>
    <property type="match status" value="1"/>
</dbReference>
<dbReference type="AlphaFoldDB" id="A0A135YPB7"/>
<dbReference type="RefSeq" id="WP_002843920.1">
    <property type="nucleotide sequence ID" value="NZ_CAMPYD010000022.1"/>
</dbReference>
<dbReference type="PATRIC" id="fig|1261.3.peg.171"/>
<dbReference type="GeneID" id="79842815"/>